<organism evidence="4 5">
    <name type="scientific">Metabacillus endolithicus</name>
    <dbReference type="NCBI Taxonomy" id="1535204"/>
    <lineage>
        <taxon>Bacteria</taxon>
        <taxon>Bacillati</taxon>
        <taxon>Bacillota</taxon>
        <taxon>Bacilli</taxon>
        <taxon>Bacillales</taxon>
        <taxon>Bacillaceae</taxon>
        <taxon>Metabacillus</taxon>
    </lineage>
</organism>
<gene>
    <name evidence="4" type="ORF">ACFSKK_15035</name>
</gene>
<evidence type="ECO:0000313" key="4">
    <source>
        <dbReference type="EMBL" id="MFD2215003.1"/>
    </source>
</evidence>
<keyword evidence="5" id="KW-1185">Reference proteome</keyword>
<proteinExistence type="predicted"/>
<evidence type="ECO:0000256" key="1">
    <source>
        <dbReference type="ARBA" id="ARBA00022729"/>
    </source>
</evidence>
<dbReference type="Proteomes" id="UP001597318">
    <property type="component" value="Unassembled WGS sequence"/>
</dbReference>
<feature type="signal peptide" evidence="2">
    <location>
        <begin position="1"/>
        <end position="22"/>
    </location>
</feature>
<evidence type="ECO:0000313" key="5">
    <source>
        <dbReference type="Proteomes" id="UP001597318"/>
    </source>
</evidence>
<keyword evidence="1 2" id="KW-0732">Signal</keyword>
<comment type="caution">
    <text evidence="4">The sequence shown here is derived from an EMBL/GenBank/DDBJ whole genome shotgun (WGS) entry which is preliminary data.</text>
</comment>
<name>A0ABW5C291_9BACI</name>
<feature type="domain" description="SbsC C-terminal" evidence="3">
    <location>
        <begin position="51"/>
        <end position="180"/>
    </location>
</feature>
<feature type="chain" id="PRO_5045064763" description="SbsC C-terminal domain-containing protein" evidence="2">
    <location>
        <begin position="23"/>
        <end position="944"/>
    </location>
</feature>
<dbReference type="RefSeq" id="WP_379052356.1">
    <property type="nucleotide sequence ID" value="NZ_JBHUIK010000003.1"/>
</dbReference>
<sequence>MSKKKVAKFGLTAAAAVTTVVAANPAGAAAASSVEQAVVQASTNAKALTKFYGNTDLTVSAEFTAAFNSAKKSIANAKAQVAAFSGKEKAYYEATLAQATELQTYAARYIDAVNIVAGELAEATTPVYDFVQSGEVITEDVAAQYDTLSAAIKKAERTIGKVRGEAVREAFQEGFLLDAKLTREAIIFEVSQFNLLNQINADIAAGNTANVEADLAKLDRLKERAVGIKEAGRELYPDLEGVYPELPEIEAALRATETATVEAYEATLAPAVKSVSAINGAQFQVTFNKAIDADTVIDSADGTLLSGTVVAATKVSGTGSFSVTSASLAELSEDGKTLTVTLVSGALNDVNFTVTTDDTIKTVNEEEVAEYTSQVISASDKVAPSVTSVTKLSAGVTRVQFSEPLNNEGSWSFKFADGTSAGVSVDNANINKGYVDLTITDVNATAGKEIVATVIGARDYALNLSSPNPLTVSLSKGSLDGVKPTVSSITPKGLNKVEVKFSEEVNNLTEADFTIDGVARTANDATAALAGTEAIITQDTTDKTKYTVEFAAVSAGYHTVGLVDNAVTDLSGEQSDAFSKLLTFSADSTAPTLVKSEVKKGTDGYEYLHLTFDEAVTLNTITALTATQVKDYVTTTGTIDLTGLTAVSTANKEYKVKLADVEFTGSGAAITKGSDYTVTLTGAVDDGVNNLGTTKITFTRGEDTPTVKQTVSGVSAVASSPSKVKVTFNQPVDGPSATNVANYSINGVVVEKAEILSADGGSVVTLTLKEDSNNLTGSRNVTVTGVKTKDGVEMASPYYTTVSLVENVTPTYTASLVTVADDASEAGDTLPELYIKLSFSELIGDSVALDAIEAADFEVTYGGNDLGADFEGVYEDTSDTALVAGDAYDTLYLKLDESAITDLDKALVVKALSSDIVDVTATANSAVFSAVKGNSISTSAVTAK</sequence>
<dbReference type="Pfam" id="PF18058">
    <property type="entry name" value="SbsC_C"/>
    <property type="match status" value="1"/>
</dbReference>
<dbReference type="InterPro" id="IPR014755">
    <property type="entry name" value="Cu-Rt/internalin_Ig-like"/>
</dbReference>
<dbReference type="InterPro" id="IPR041378">
    <property type="entry name" value="S-layer_SbsC_C"/>
</dbReference>
<evidence type="ECO:0000256" key="2">
    <source>
        <dbReference type="SAM" id="SignalP"/>
    </source>
</evidence>
<dbReference type="EMBL" id="JBHUIK010000003">
    <property type="protein sequence ID" value="MFD2215003.1"/>
    <property type="molecule type" value="Genomic_DNA"/>
</dbReference>
<reference evidence="5" key="1">
    <citation type="journal article" date="2019" name="Int. J. Syst. Evol. Microbiol.">
        <title>The Global Catalogue of Microorganisms (GCM) 10K type strain sequencing project: providing services to taxonomists for standard genome sequencing and annotation.</title>
        <authorList>
            <consortium name="The Broad Institute Genomics Platform"/>
            <consortium name="The Broad Institute Genome Sequencing Center for Infectious Disease"/>
            <person name="Wu L."/>
            <person name="Ma J."/>
        </authorList>
    </citation>
    <scope>NUCLEOTIDE SEQUENCE [LARGE SCALE GENOMIC DNA]</scope>
    <source>
        <strain evidence="5">CGMCC 1.15474</strain>
    </source>
</reference>
<dbReference type="Gene3D" id="1.20.58.780">
    <property type="match status" value="1"/>
</dbReference>
<dbReference type="Gene3D" id="2.60.40.1220">
    <property type="match status" value="4"/>
</dbReference>
<accession>A0ABW5C291</accession>
<protein>
    <recommendedName>
        <fullName evidence="3">SbsC C-terminal domain-containing protein</fullName>
    </recommendedName>
</protein>
<evidence type="ECO:0000259" key="3">
    <source>
        <dbReference type="Pfam" id="PF18058"/>
    </source>
</evidence>